<gene>
    <name evidence="2" type="ORF">WN944_015657</name>
</gene>
<comment type="caution">
    <text evidence="2">The sequence shown here is derived from an EMBL/GenBank/DDBJ whole genome shotgun (WGS) entry which is preliminary data.</text>
</comment>
<reference evidence="2 3" key="1">
    <citation type="submission" date="2024-05" db="EMBL/GenBank/DDBJ databases">
        <title>Haplotype-resolved chromosome-level genome assembly of Huyou (Citrus changshanensis).</title>
        <authorList>
            <person name="Miao C."/>
            <person name="Chen W."/>
            <person name="Wu Y."/>
            <person name="Wang L."/>
            <person name="Zhao S."/>
            <person name="Grierson D."/>
            <person name="Xu C."/>
            <person name="Chen K."/>
        </authorList>
    </citation>
    <scope>NUCLEOTIDE SEQUENCE [LARGE SCALE GENOMIC DNA]</scope>
    <source>
        <strain evidence="2">01-14</strain>
        <tissue evidence="2">Leaf</tissue>
    </source>
</reference>
<dbReference type="EMBL" id="JBCGBO010000005">
    <property type="protein sequence ID" value="KAK9200459.1"/>
    <property type="molecule type" value="Genomic_DNA"/>
</dbReference>
<evidence type="ECO:0000313" key="2">
    <source>
        <dbReference type="EMBL" id="KAK9200459.1"/>
    </source>
</evidence>
<evidence type="ECO:0000313" key="3">
    <source>
        <dbReference type="Proteomes" id="UP001428341"/>
    </source>
</evidence>
<keyword evidence="3" id="KW-1185">Reference proteome</keyword>
<sequence length="143" mass="16149">MATNLKQHLRGKPNLMEAGGENREKNKGSSDSIEAMQCDRRLRIIWRHSPSGACTGIPLFKASQLVDVMKQSVFQTRRIEDCSNLTSFPEVGLPSSLLQLIISKCPKLKNERNMDKGKEWSKIANIRRVETYGSDSVEERSVD</sequence>
<name>A0AAP0M9E2_9ROSI</name>
<dbReference type="Proteomes" id="UP001428341">
    <property type="component" value="Unassembled WGS sequence"/>
</dbReference>
<organism evidence="2 3">
    <name type="scientific">Citrus x changshan-huyou</name>
    <dbReference type="NCBI Taxonomy" id="2935761"/>
    <lineage>
        <taxon>Eukaryota</taxon>
        <taxon>Viridiplantae</taxon>
        <taxon>Streptophyta</taxon>
        <taxon>Embryophyta</taxon>
        <taxon>Tracheophyta</taxon>
        <taxon>Spermatophyta</taxon>
        <taxon>Magnoliopsida</taxon>
        <taxon>eudicotyledons</taxon>
        <taxon>Gunneridae</taxon>
        <taxon>Pentapetalae</taxon>
        <taxon>rosids</taxon>
        <taxon>malvids</taxon>
        <taxon>Sapindales</taxon>
        <taxon>Rutaceae</taxon>
        <taxon>Aurantioideae</taxon>
        <taxon>Citrus</taxon>
    </lineage>
</organism>
<evidence type="ECO:0000256" key="1">
    <source>
        <dbReference type="SAM" id="MobiDB-lite"/>
    </source>
</evidence>
<protein>
    <submittedName>
        <fullName evidence="2">Uncharacterized protein</fullName>
    </submittedName>
</protein>
<dbReference type="AlphaFoldDB" id="A0AAP0M9E2"/>
<feature type="region of interest" description="Disordered" evidence="1">
    <location>
        <begin position="1"/>
        <end position="33"/>
    </location>
</feature>
<proteinExistence type="predicted"/>
<accession>A0AAP0M9E2</accession>